<comment type="caution">
    <text evidence="1">The sequence shown here is derived from an EMBL/GenBank/DDBJ whole genome shotgun (WGS) entry which is preliminary data.</text>
</comment>
<accession>W4V6A1</accession>
<protein>
    <submittedName>
        <fullName evidence="1">Alcohol dehydrogenase</fullName>
    </submittedName>
</protein>
<reference evidence="1" key="1">
    <citation type="journal article" date="2014" name="Genome Announc.">
        <title>Draft Genome Sequence of Clostridium straminisolvens Strain JCM 21531T, Isolated from a Cellulose-Degrading Bacterial Community.</title>
        <authorList>
            <person name="Yuki M."/>
            <person name="Oshima K."/>
            <person name="Suda W."/>
            <person name="Sakamoto M."/>
            <person name="Kitamura K."/>
            <person name="Iida T."/>
            <person name="Hattori M."/>
            <person name="Ohkuma M."/>
        </authorList>
    </citation>
    <scope>NUCLEOTIDE SEQUENCE [LARGE SCALE GENOMIC DNA]</scope>
    <source>
        <strain evidence="1">JCM 21531</strain>
    </source>
</reference>
<name>W4V6A1_9FIRM</name>
<gene>
    <name evidence="1" type="ORF">JCM21531_1786</name>
</gene>
<organism evidence="1 2">
    <name type="scientific">Acetivibrio straminisolvens JCM 21531</name>
    <dbReference type="NCBI Taxonomy" id="1294263"/>
    <lineage>
        <taxon>Bacteria</taxon>
        <taxon>Bacillati</taxon>
        <taxon>Bacillota</taxon>
        <taxon>Clostridia</taxon>
        <taxon>Eubacteriales</taxon>
        <taxon>Oscillospiraceae</taxon>
        <taxon>Acetivibrio</taxon>
    </lineage>
</organism>
<evidence type="ECO:0000313" key="2">
    <source>
        <dbReference type="Proteomes" id="UP000019109"/>
    </source>
</evidence>
<sequence>MATVDLATLNDKELDLNTTMMYRHEDYLEAIELVEAGKVSLTPLMSRHFASRTGKRLMSTLTIIVKLL</sequence>
<dbReference type="Proteomes" id="UP000019109">
    <property type="component" value="Unassembled WGS sequence"/>
</dbReference>
<evidence type="ECO:0000313" key="1">
    <source>
        <dbReference type="EMBL" id="GAE88348.1"/>
    </source>
</evidence>
<dbReference type="EMBL" id="BAVR01000017">
    <property type="protein sequence ID" value="GAE88348.1"/>
    <property type="molecule type" value="Genomic_DNA"/>
</dbReference>
<dbReference type="AlphaFoldDB" id="W4V6A1"/>
<dbReference type="STRING" id="1294263.JCM21531_1786"/>
<proteinExistence type="predicted"/>
<keyword evidence="2" id="KW-1185">Reference proteome</keyword>